<dbReference type="EMBL" id="NBBJ01000001">
    <property type="protein sequence ID" value="OWK31791.1"/>
    <property type="molecule type" value="Genomic_DNA"/>
</dbReference>
<name>A0A245ZPX6_9SPHN</name>
<sequence>MVDEGALINLAEGRATMIGDGVFVVFQDSDEGLQNVVLTRSDLEALLATT</sequence>
<accession>A0A245ZPX6</accession>
<evidence type="ECO:0000313" key="2">
    <source>
        <dbReference type="Proteomes" id="UP000197783"/>
    </source>
</evidence>
<evidence type="ECO:0000313" key="1">
    <source>
        <dbReference type="EMBL" id="OWK31791.1"/>
    </source>
</evidence>
<dbReference type="Proteomes" id="UP000197783">
    <property type="component" value="Unassembled WGS sequence"/>
</dbReference>
<organism evidence="1 2">
    <name type="scientific">Sphingomonas mucosissima</name>
    <dbReference type="NCBI Taxonomy" id="370959"/>
    <lineage>
        <taxon>Bacteria</taxon>
        <taxon>Pseudomonadati</taxon>
        <taxon>Pseudomonadota</taxon>
        <taxon>Alphaproteobacteria</taxon>
        <taxon>Sphingomonadales</taxon>
        <taxon>Sphingomonadaceae</taxon>
        <taxon>Sphingomonas</taxon>
    </lineage>
</organism>
<reference evidence="1 2" key="1">
    <citation type="submission" date="2017-03" db="EMBL/GenBank/DDBJ databases">
        <title>Genome sequence of Sphingomonas mucosissima DSM 17494.</title>
        <authorList>
            <person name="Poehlein A."/>
            <person name="Wuebbeler J.H."/>
            <person name="Steinbuechel A."/>
            <person name="Daniel R."/>
        </authorList>
    </citation>
    <scope>NUCLEOTIDE SEQUENCE [LARGE SCALE GENOMIC DNA]</scope>
    <source>
        <strain evidence="1 2">DSM 17494</strain>
    </source>
</reference>
<protein>
    <submittedName>
        <fullName evidence="1">Uncharacterized protein</fullName>
    </submittedName>
</protein>
<dbReference type="AlphaFoldDB" id="A0A245ZPX6"/>
<gene>
    <name evidence="1" type="ORF">SPMU_01090</name>
</gene>
<comment type="caution">
    <text evidence="1">The sequence shown here is derived from an EMBL/GenBank/DDBJ whole genome shotgun (WGS) entry which is preliminary data.</text>
</comment>
<keyword evidence="2" id="KW-1185">Reference proteome</keyword>
<proteinExistence type="predicted"/>